<dbReference type="EMBL" id="LT629772">
    <property type="protein sequence ID" value="SDR89731.1"/>
    <property type="molecule type" value="Genomic_DNA"/>
</dbReference>
<dbReference type="Gene3D" id="3.40.50.720">
    <property type="entry name" value="NAD(P)-binding Rossmann-like Domain"/>
    <property type="match status" value="1"/>
</dbReference>
<dbReference type="PANTHER" id="PTHR43580:SF2">
    <property type="entry name" value="CYTOKINE-LIKE NUCLEAR FACTOR N-PAC"/>
    <property type="match status" value="1"/>
</dbReference>
<protein>
    <submittedName>
        <fullName evidence="5">3-hydroxyisobutyrate dehydrogenase</fullName>
    </submittedName>
</protein>
<dbReference type="GO" id="GO:0016491">
    <property type="term" value="F:oxidoreductase activity"/>
    <property type="evidence" value="ECO:0007669"/>
    <property type="project" value="UniProtKB-KW"/>
</dbReference>
<dbReference type="InterPro" id="IPR015815">
    <property type="entry name" value="HIBADH-related"/>
</dbReference>
<dbReference type="AlphaFoldDB" id="A0A1H1MS98"/>
<evidence type="ECO:0000313" key="6">
    <source>
        <dbReference type="Proteomes" id="UP000199103"/>
    </source>
</evidence>
<dbReference type="InterPro" id="IPR006115">
    <property type="entry name" value="6PGDH_NADP-bd"/>
</dbReference>
<accession>A0A1H1MS98</accession>
<dbReference type="InterPro" id="IPR048666">
    <property type="entry name" value="RedAm-like_C"/>
</dbReference>
<dbReference type="InterPro" id="IPR036291">
    <property type="entry name" value="NAD(P)-bd_dom_sf"/>
</dbReference>
<feature type="domain" description="6-phosphogluconate dehydrogenase NADP-binding" evidence="3">
    <location>
        <begin position="20"/>
        <end position="168"/>
    </location>
</feature>
<proteinExistence type="inferred from homology"/>
<evidence type="ECO:0000313" key="5">
    <source>
        <dbReference type="EMBL" id="SDR89731.1"/>
    </source>
</evidence>
<sequence length="317" mass="33258">MADMTEHSAVPTTPATPTPVSVIGLGPMGRSMVTILLTAGHRVTIWNRTPSRMTDLIGQGARAAADPRAAVQASPVIILSLTDYRAMDDILGPVADRLAGRTIVNLSSDNPDRTRDAARWATDHGAAFLTGGVMVPAPMLGTPAAYVYYSGPSVTFDQHRTLLGAIGEPRFLGSDPGLAQLMYQAQLDIFLSALSGLMHATALAGRGGISATAFIPEALQTLTGIGPMLSVGRDLGRQLEDHDHPGDLSTVTMMGATAEHILQTSRSAGIQTALPAAVLAHYRTAIDDGHGDDNWTRIIDGIRRGDVDPIPSEAVSA</sequence>
<reference evidence="5 6" key="1">
    <citation type="submission" date="2016-10" db="EMBL/GenBank/DDBJ databases">
        <authorList>
            <person name="de Groot N.N."/>
        </authorList>
    </citation>
    <scope>NUCLEOTIDE SEQUENCE [LARGE SCALE GENOMIC DNA]</scope>
    <source>
        <strain evidence="5 6">DSM 21800</strain>
    </source>
</reference>
<feature type="domain" description="NADPH-dependent reductive aminase-like C-terminal" evidence="4">
    <location>
        <begin position="175"/>
        <end position="304"/>
    </location>
</feature>
<dbReference type="Gene3D" id="1.10.1040.10">
    <property type="entry name" value="N-(1-d-carboxylethyl)-l-norvaline Dehydrogenase, domain 2"/>
    <property type="match status" value="1"/>
</dbReference>
<dbReference type="GO" id="GO:0050661">
    <property type="term" value="F:NADP binding"/>
    <property type="evidence" value="ECO:0007669"/>
    <property type="project" value="InterPro"/>
</dbReference>
<dbReference type="InterPro" id="IPR013328">
    <property type="entry name" value="6PGD_dom2"/>
</dbReference>
<dbReference type="Proteomes" id="UP000199103">
    <property type="component" value="Chromosome I"/>
</dbReference>
<name>A0A1H1MS98_9ACTN</name>
<dbReference type="PIRSF" id="PIRSF000103">
    <property type="entry name" value="HIBADH"/>
    <property type="match status" value="1"/>
</dbReference>
<comment type="similarity">
    <text evidence="1">Belongs to the HIBADH-related family.</text>
</comment>
<evidence type="ECO:0000259" key="4">
    <source>
        <dbReference type="Pfam" id="PF21761"/>
    </source>
</evidence>
<evidence type="ECO:0000256" key="1">
    <source>
        <dbReference type="ARBA" id="ARBA00009080"/>
    </source>
</evidence>
<gene>
    <name evidence="5" type="ORF">SAMN04489812_0245</name>
</gene>
<dbReference type="STRING" id="630515.SAMN04489812_0245"/>
<dbReference type="InterPro" id="IPR051265">
    <property type="entry name" value="HIBADH-related_NP60_sf"/>
</dbReference>
<dbReference type="PANTHER" id="PTHR43580">
    <property type="entry name" value="OXIDOREDUCTASE GLYR1-RELATED"/>
    <property type="match status" value="1"/>
</dbReference>
<evidence type="ECO:0000256" key="2">
    <source>
        <dbReference type="ARBA" id="ARBA00023002"/>
    </source>
</evidence>
<evidence type="ECO:0000259" key="3">
    <source>
        <dbReference type="Pfam" id="PF03446"/>
    </source>
</evidence>
<keyword evidence="6" id="KW-1185">Reference proteome</keyword>
<dbReference type="Pfam" id="PF03446">
    <property type="entry name" value="NAD_binding_2"/>
    <property type="match status" value="1"/>
</dbReference>
<organism evidence="5 6">
    <name type="scientific">Microlunatus soli</name>
    <dbReference type="NCBI Taxonomy" id="630515"/>
    <lineage>
        <taxon>Bacteria</taxon>
        <taxon>Bacillati</taxon>
        <taxon>Actinomycetota</taxon>
        <taxon>Actinomycetes</taxon>
        <taxon>Propionibacteriales</taxon>
        <taxon>Propionibacteriaceae</taxon>
        <taxon>Microlunatus</taxon>
    </lineage>
</organism>
<dbReference type="SUPFAM" id="SSF51735">
    <property type="entry name" value="NAD(P)-binding Rossmann-fold domains"/>
    <property type="match status" value="1"/>
</dbReference>
<keyword evidence="2" id="KW-0560">Oxidoreductase</keyword>
<dbReference type="Pfam" id="PF21761">
    <property type="entry name" value="RedAm-like_C"/>
    <property type="match status" value="1"/>
</dbReference>